<proteinExistence type="predicted"/>
<evidence type="ECO:0000313" key="1">
    <source>
        <dbReference type="EMBL" id="JAH67423.1"/>
    </source>
</evidence>
<reference evidence="1" key="2">
    <citation type="journal article" date="2015" name="Fish Shellfish Immunol.">
        <title>Early steps in the European eel (Anguilla anguilla)-Vibrio vulnificus interaction in the gills: Role of the RtxA13 toxin.</title>
        <authorList>
            <person name="Callol A."/>
            <person name="Pajuelo D."/>
            <person name="Ebbesson L."/>
            <person name="Teles M."/>
            <person name="MacKenzie S."/>
            <person name="Amaro C."/>
        </authorList>
    </citation>
    <scope>NUCLEOTIDE SEQUENCE</scope>
</reference>
<dbReference type="EMBL" id="GBXM01041154">
    <property type="protein sequence ID" value="JAH67423.1"/>
    <property type="molecule type" value="Transcribed_RNA"/>
</dbReference>
<organism evidence="1">
    <name type="scientific">Anguilla anguilla</name>
    <name type="common">European freshwater eel</name>
    <name type="synonym">Muraena anguilla</name>
    <dbReference type="NCBI Taxonomy" id="7936"/>
    <lineage>
        <taxon>Eukaryota</taxon>
        <taxon>Metazoa</taxon>
        <taxon>Chordata</taxon>
        <taxon>Craniata</taxon>
        <taxon>Vertebrata</taxon>
        <taxon>Euteleostomi</taxon>
        <taxon>Actinopterygii</taxon>
        <taxon>Neopterygii</taxon>
        <taxon>Teleostei</taxon>
        <taxon>Anguilliformes</taxon>
        <taxon>Anguillidae</taxon>
        <taxon>Anguilla</taxon>
    </lineage>
</organism>
<accession>A0A0E9UR43</accession>
<name>A0A0E9UR43_ANGAN</name>
<dbReference type="AlphaFoldDB" id="A0A0E9UR43"/>
<reference evidence="1" key="1">
    <citation type="submission" date="2014-11" db="EMBL/GenBank/DDBJ databases">
        <authorList>
            <person name="Amaro Gonzalez C."/>
        </authorList>
    </citation>
    <scope>NUCLEOTIDE SEQUENCE</scope>
</reference>
<sequence length="28" mass="2992">MGSFTFCPSTSAPTARSCSALHSFSTYF</sequence>
<protein>
    <submittedName>
        <fullName evidence="1">Uncharacterized protein</fullName>
    </submittedName>
</protein>